<evidence type="ECO:0000256" key="2">
    <source>
        <dbReference type="ARBA" id="ARBA00010509"/>
    </source>
</evidence>
<dbReference type="InterPro" id="IPR047685">
    <property type="entry name" value="CopC-like"/>
</dbReference>
<evidence type="ECO:0000256" key="5">
    <source>
        <dbReference type="ARBA" id="ARBA00022764"/>
    </source>
</evidence>
<dbReference type="Pfam" id="PF04234">
    <property type="entry name" value="CopC"/>
    <property type="match status" value="1"/>
</dbReference>
<evidence type="ECO:0000256" key="7">
    <source>
        <dbReference type="SAM" id="SignalP"/>
    </source>
</evidence>
<evidence type="ECO:0000256" key="1">
    <source>
        <dbReference type="ARBA" id="ARBA00004418"/>
    </source>
</evidence>
<dbReference type="Gene3D" id="2.60.40.1220">
    <property type="match status" value="1"/>
</dbReference>
<gene>
    <name evidence="9" type="ORF">GEMMAAP_13865</name>
</gene>
<dbReference type="RefSeq" id="WP_026848696.1">
    <property type="nucleotide sequence ID" value="NZ_CP011454.1"/>
</dbReference>
<keyword evidence="5" id="KW-0574">Periplasm</keyword>
<dbReference type="Proteomes" id="UP000076404">
    <property type="component" value="Chromosome"/>
</dbReference>
<dbReference type="eggNOG" id="COG2372">
    <property type="taxonomic scope" value="Bacteria"/>
</dbReference>
<dbReference type="GO" id="GO:0006825">
    <property type="term" value="P:copper ion transport"/>
    <property type="evidence" value="ECO:0007669"/>
    <property type="project" value="InterPro"/>
</dbReference>
<accession>A0A143BM69</accession>
<dbReference type="PANTHER" id="PTHR34820:SF4">
    <property type="entry name" value="INNER MEMBRANE PROTEIN YEBZ"/>
    <property type="match status" value="1"/>
</dbReference>
<dbReference type="AlphaFoldDB" id="A0A143BM69"/>
<name>A0A143BM69_9BACT</name>
<dbReference type="STRING" id="1379270.GEMMAAP_13865"/>
<comment type="similarity">
    <text evidence="2">Belongs to the CopC family.</text>
</comment>
<dbReference type="KEGG" id="gph:GEMMAAP_13865"/>
<keyword evidence="6" id="KW-0186">Copper</keyword>
<dbReference type="GO" id="GO:0042597">
    <property type="term" value="C:periplasmic space"/>
    <property type="evidence" value="ECO:0007669"/>
    <property type="project" value="UniProtKB-SubCell"/>
</dbReference>
<dbReference type="InterPro" id="IPR032694">
    <property type="entry name" value="CopC/D"/>
</dbReference>
<evidence type="ECO:0000256" key="4">
    <source>
        <dbReference type="ARBA" id="ARBA00022729"/>
    </source>
</evidence>
<comment type="subcellular location">
    <subcellularLocation>
        <location evidence="1">Periplasm</location>
    </subcellularLocation>
</comment>
<dbReference type="GO" id="GO:0005886">
    <property type="term" value="C:plasma membrane"/>
    <property type="evidence" value="ECO:0007669"/>
    <property type="project" value="TreeGrafter"/>
</dbReference>
<feature type="domain" description="CopC" evidence="8">
    <location>
        <begin position="28"/>
        <end position="123"/>
    </location>
</feature>
<dbReference type="OrthoDB" id="9796814at2"/>
<organism evidence="9 10">
    <name type="scientific">Gemmatimonas phototrophica</name>
    <dbReference type="NCBI Taxonomy" id="1379270"/>
    <lineage>
        <taxon>Bacteria</taxon>
        <taxon>Pseudomonadati</taxon>
        <taxon>Gemmatimonadota</taxon>
        <taxon>Gemmatimonadia</taxon>
        <taxon>Gemmatimonadales</taxon>
        <taxon>Gemmatimonadaceae</taxon>
        <taxon>Gemmatimonas</taxon>
    </lineage>
</organism>
<evidence type="ECO:0000313" key="9">
    <source>
        <dbReference type="EMBL" id="AMW05600.1"/>
    </source>
</evidence>
<evidence type="ECO:0000313" key="10">
    <source>
        <dbReference type="Proteomes" id="UP000076404"/>
    </source>
</evidence>
<dbReference type="NCBIfam" id="NF033814">
    <property type="entry name" value="copper_CopC"/>
    <property type="match status" value="1"/>
</dbReference>
<reference evidence="9 10" key="1">
    <citation type="journal article" date="2014" name="Proc. Natl. Acad. Sci. U.S.A.">
        <title>Functional type 2 photosynthetic reaction centers found in the rare bacterial phylum Gemmatimonadetes.</title>
        <authorList>
            <person name="Zeng Y."/>
            <person name="Feng F."/>
            <person name="Medova H."/>
            <person name="Dean J."/>
            <person name="Koblizek M."/>
        </authorList>
    </citation>
    <scope>NUCLEOTIDE SEQUENCE [LARGE SCALE GENOMIC DNA]</scope>
    <source>
        <strain evidence="9 10">AP64</strain>
    </source>
</reference>
<evidence type="ECO:0000256" key="6">
    <source>
        <dbReference type="ARBA" id="ARBA00023008"/>
    </source>
</evidence>
<keyword evidence="3" id="KW-0479">Metal-binding</keyword>
<feature type="signal peptide" evidence="7">
    <location>
        <begin position="1"/>
        <end position="21"/>
    </location>
</feature>
<dbReference type="SUPFAM" id="SSF81296">
    <property type="entry name" value="E set domains"/>
    <property type="match status" value="1"/>
</dbReference>
<keyword evidence="4 7" id="KW-0732">Signal</keyword>
<reference evidence="9 10" key="2">
    <citation type="journal article" date="2016" name="Environ. Microbiol. Rep.">
        <title>Metagenomic evidence for the presence of phototrophic Gemmatimonadetes bacteria in diverse environments.</title>
        <authorList>
            <person name="Zeng Y."/>
            <person name="Baumbach J."/>
            <person name="Barbosa E.G."/>
            <person name="Azevedo V."/>
            <person name="Zhang C."/>
            <person name="Koblizek M."/>
        </authorList>
    </citation>
    <scope>NUCLEOTIDE SEQUENCE [LARGE SCALE GENOMIC DNA]</scope>
    <source>
        <strain evidence="9 10">AP64</strain>
    </source>
</reference>
<dbReference type="InterPro" id="IPR007348">
    <property type="entry name" value="CopC_dom"/>
</dbReference>
<feature type="chain" id="PRO_5007506805" description="CopC domain-containing protein" evidence="7">
    <location>
        <begin position="22"/>
        <end position="124"/>
    </location>
</feature>
<keyword evidence="10" id="KW-1185">Reference proteome</keyword>
<dbReference type="InterPro" id="IPR014756">
    <property type="entry name" value="Ig_E-set"/>
</dbReference>
<protein>
    <recommendedName>
        <fullName evidence="8">CopC domain-containing protein</fullName>
    </recommendedName>
</protein>
<evidence type="ECO:0000256" key="3">
    <source>
        <dbReference type="ARBA" id="ARBA00022723"/>
    </source>
</evidence>
<dbReference type="PANTHER" id="PTHR34820">
    <property type="entry name" value="INNER MEMBRANE PROTEIN YEBZ"/>
    <property type="match status" value="1"/>
</dbReference>
<dbReference type="GO" id="GO:0046688">
    <property type="term" value="P:response to copper ion"/>
    <property type="evidence" value="ECO:0007669"/>
    <property type="project" value="InterPro"/>
</dbReference>
<evidence type="ECO:0000259" key="8">
    <source>
        <dbReference type="Pfam" id="PF04234"/>
    </source>
</evidence>
<sequence length="124" mass="13001">MSLRRAFTRSLLLVAALPVLATATVLPHAKLKSSLPAAGSTVSAPKELRLTFSEKVELKIAKVTLLRGTEEMAALGDVSADAQTPETVLVPVTKPLVAGSYTVKYRVAGPDGHPMGGSFVFSVK</sequence>
<dbReference type="InterPro" id="IPR014755">
    <property type="entry name" value="Cu-Rt/internalin_Ig-like"/>
</dbReference>
<dbReference type="GO" id="GO:0005507">
    <property type="term" value="F:copper ion binding"/>
    <property type="evidence" value="ECO:0007669"/>
    <property type="project" value="InterPro"/>
</dbReference>
<proteinExistence type="inferred from homology"/>
<dbReference type="EMBL" id="CP011454">
    <property type="protein sequence ID" value="AMW05600.1"/>
    <property type="molecule type" value="Genomic_DNA"/>
</dbReference>